<keyword evidence="4 10" id="KW-0812">Transmembrane</keyword>
<evidence type="ECO:0000256" key="10">
    <source>
        <dbReference type="SAM" id="Phobius"/>
    </source>
</evidence>
<reference evidence="13 14" key="1">
    <citation type="submission" date="2022-04" db="EMBL/GenBank/DDBJ databases">
        <title>Positive selection, recombination, and allopatry shape intraspecific diversity of widespread and dominant cyanobacteria.</title>
        <authorList>
            <person name="Wei J."/>
            <person name="Shu W."/>
            <person name="Hu C."/>
        </authorList>
    </citation>
    <scope>NUCLEOTIDE SEQUENCE [LARGE SCALE GENOMIC DNA]</scope>
    <source>
        <strain evidence="13 14">AS-A4</strain>
    </source>
</reference>
<evidence type="ECO:0000256" key="3">
    <source>
        <dbReference type="ARBA" id="ARBA00022475"/>
    </source>
</evidence>
<evidence type="ECO:0000256" key="5">
    <source>
        <dbReference type="ARBA" id="ARBA00022741"/>
    </source>
</evidence>
<keyword evidence="8 10" id="KW-0472">Membrane</keyword>
<keyword evidence="14" id="KW-1185">Reference proteome</keyword>
<comment type="similarity">
    <text evidence="2">Belongs to the CpsC/CapA family.</text>
</comment>
<proteinExistence type="inferred from homology"/>
<evidence type="ECO:0000256" key="9">
    <source>
        <dbReference type="SAM" id="Coils"/>
    </source>
</evidence>
<sequence>MEAQSYPEDIDFGKYWLILKRRWVPAGSVFVVVLLLTAIVVALQKPGYEASGKILFRKRDTTAALLTEGAGKVGELESLSQQNTPIDTEAEVLRSLPLIEKTITELDLRDKEGKPVEPEKALKNLTAKGIKGTDVLLVSYKSADPKEAAAFVNQLIKAYLDSNVLVNRTETTAAREFIAQQLPKTEAELRQAEINLRNFKEQNNVVGLKAESDSVVTSIAAFNSQISMAQARLANTSAQIAAISARLGFNSENAVILSSLRQSSGVQKAFIDLQQLESQLAIQRSRYQESNPVITSLQAKQASLKALLQERIKEVVGDQGRIPQVNLQSNESTTPALLDTLIESFVNNEVARLGLINELNSLSSSQRAYQQRANMLPQVEQELQGLERRVETIKSNYELLVKRFQEVQISESQNLGNARVVSAATIPNQPSASKKKLILIGGFLVGSLLYVVTAFVIDLTDSSVKTVKEIREVFKYPWLGLIPFTRKNSNKDSELYEAMLPVKDAPLSLVSEAYRMLHSNLKFLKPDQPLKTIVVTSSVSKEGKSTVSANLALSVAQLGKKVLLIDADLHHPVQHHIWNITNAVGLSDLVMKQIDSETAIEIIQENLHVLPAGKIAPNSLAIIDSSQMAKLVKEFSQIYDLVIFDTPPLILISGVLALGKMVDGVLLVARPGTIDLASATAANELLTQSNQEVLGLVVNGVIEENEPNSYLRRSRSYHEDNSSSLAKLLQNISNSLKSKS</sequence>
<dbReference type="InterPro" id="IPR050445">
    <property type="entry name" value="Bact_polysacc_biosynth/exp"/>
</dbReference>
<dbReference type="RefSeq" id="WP_190446630.1">
    <property type="nucleotide sequence ID" value="NZ_JAMPLM010000024.1"/>
</dbReference>
<organism evidence="13 14">
    <name type="scientific">Stenomitos frigidus AS-A4</name>
    <dbReference type="NCBI Taxonomy" id="2933935"/>
    <lineage>
        <taxon>Bacteria</taxon>
        <taxon>Bacillati</taxon>
        <taxon>Cyanobacteriota</taxon>
        <taxon>Cyanophyceae</taxon>
        <taxon>Leptolyngbyales</taxon>
        <taxon>Leptolyngbyaceae</taxon>
        <taxon>Stenomitos</taxon>
    </lineage>
</organism>
<evidence type="ECO:0000256" key="6">
    <source>
        <dbReference type="ARBA" id="ARBA00022840"/>
    </source>
</evidence>
<evidence type="ECO:0000256" key="1">
    <source>
        <dbReference type="ARBA" id="ARBA00004651"/>
    </source>
</evidence>
<gene>
    <name evidence="13" type="ORF">NDI38_21070</name>
</gene>
<dbReference type="InterPro" id="IPR003856">
    <property type="entry name" value="LPS_length_determ_N"/>
</dbReference>
<keyword evidence="3" id="KW-1003">Cell membrane</keyword>
<comment type="subcellular location">
    <subcellularLocation>
        <location evidence="1">Cell membrane</location>
        <topology evidence="1">Multi-pass membrane protein</topology>
    </subcellularLocation>
</comment>
<dbReference type="Pfam" id="PF10609">
    <property type="entry name" value="ParA"/>
    <property type="match status" value="1"/>
</dbReference>
<feature type="coiled-coil region" evidence="9">
    <location>
        <begin position="175"/>
        <end position="202"/>
    </location>
</feature>
<feature type="transmembrane region" description="Helical" evidence="10">
    <location>
        <begin position="23"/>
        <end position="43"/>
    </location>
</feature>
<keyword evidence="7 10" id="KW-1133">Transmembrane helix</keyword>
<dbReference type="NCBIfam" id="TIGR01007">
    <property type="entry name" value="eps_fam"/>
    <property type="match status" value="1"/>
</dbReference>
<feature type="domain" description="Tyrosine-protein kinase G-rich" evidence="12">
    <location>
        <begin position="379"/>
        <end position="456"/>
    </location>
</feature>
<dbReference type="Proteomes" id="UP001476950">
    <property type="component" value="Unassembled WGS sequence"/>
</dbReference>
<dbReference type="EMBL" id="JAMPLM010000024">
    <property type="protein sequence ID" value="MEP1060929.1"/>
    <property type="molecule type" value="Genomic_DNA"/>
</dbReference>
<evidence type="ECO:0000313" key="13">
    <source>
        <dbReference type="EMBL" id="MEP1060929.1"/>
    </source>
</evidence>
<dbReference type="PANTHER" id="PTHR32309:SF13">
    <property type="entry name" value="FERRIC ENTEROBACTIN TRANSPORT PROTEIN FEPE"/>
    <property type="match status" value="1"/>
</dbReference>
<comment type="caution">
    <text evidence="13">The sequence shown here is derived from an EMBL/GenBank/DDBJ whole genome shotgun (WGS) entry which is preliminary data.</text>
</comment>
<dbReference type="Gene3D" id="3.40.50.300">
    <property type="entry name" value="P-loop containing nucleotide triphosphate hydrolases"/>
    <property type="match status" value="1"/>
</dbReference>
<protein>
    <submittedName>
        <fullName evidence="13">Polysaccharide biosynthesis tyrosine autokinase</fullName>
    </submittedName>
</protein>
<evidence type="ECO:0000313" key="14">
    <source>
        <dbReference type="Proteomes" id="UP001476950"/>
    </source>
</evidence>
<dbReference type="CDD" id="cd05387">
    <property type="entry name" value="BY-kinase"/>
    <property type="match status" value="1"/>
</dbReference>
<dbReference type="PANTHER" id="PTHR32309">
    <property type="entry name" value="TYROSINE-PROTEIN KINASE"/>
    <property type="match status" value="1"/>
</dbReference>
<accession>A0ABV0KRM5</accession>
<feature type="domain" description="Polysaccharide chain length determinant N-terminal" evidence="11">
    <location>
        <begin position="8"/>
        <end position="106"/>
    </location>
</feature>
<dbReference type="InterPro" id="IPR005702">
    <property type="entry name" value="Wzc-like_C"/>
</dbReference>
<dbReference type="SUPFAM" id="SSF52540">
    <property type="entry name" value="P-loop containing nucleoside triphosphate hydrolases"/>
    <property type="match status" value="1"/>
</dbReference>
<dbReference type="Pfam" id="PF13807">
    <property type="entry name" value="GNVR"/>
    <property type="match status" value="1"/>
</dbReference>
<feature type="coiled-coil region" evidence="9">
    <location>
        <begin position="369"/>
        <end position="403"/>
    </location>
</feature>
<evidence type="ECO:0000256" key="8">
    <source>
        <dbReference type="ARBA" id="ARBA00023136"/>
    </source>
</evidence>
<evidence type="ECO:0000259" key="12">
    <source>
        <dbReference type="Pfam" id="PF13807"/>
    </source>
</evidence>
<keyword evidence="9" id="KW-0175">Coiled coil</keyword>
<evidence type="ECO:0000256" key="7">
    <source>
        <dbReference type="ARBA" id="ARBA00022989"/>
    </source>
</evidence>
<evidence type="ECO:0000256" key="4">
    <source>
        <dbReference type="ARBA" id="ARBA00022692"/>
    </source>
</evidence>
<dbReference type="InterPro" id="IPR032807">
    <property type="entry name" value="GNVR"/>
</dbReference>
<keyword evidence="6" id="KW-0067">ATP-binding</keyword>
<evidence type="ECO:0000256" key="2">
    <source>
        <dbReference type="ARBA" id="ARBA00006683"/>
    </source>
</evidence>
<dbReference type="InterPro" id="IPR033756">
    <property type="entry name" value="YlxH/NBP35"/>
</dbReference>
<dbReference type="InterPro" id="IPR027417">
    <property type="entry name" value="P-loop_NTPase"/>
</dbReference>
<keyword evidence="5" id="KW-0547">Nucleotide-binding</keyword>
<evidence type="ECO:0000259" key="11">
    <source>
        <dbReference type="Pfam" id="PF02706"/>
    </source>
</evidence>
<dbReference type="Pfam" id="PF02706">
    <property type="entry name" value="Wzz"/>
    <property type="match status" value="1"/>
</dbReference>
<name>A0ABV0KRM5_9CYAN</name>